<dbReference type="OrthoDB" id="3533156at2"/>
<protein>
    <submittedName>
        <fullName evidence="2">GNAT family N-acetyltransferase</fullName>
    </submittedName>
</protein>
<organism evidence="2 3">
    <name type="scientific">Streptomyces marincola</name>
    <dbReference type="NCBI Taxonomy" id="2878388"/>
    <lineage>
        <taxon>Bacteria</taxon>
        <taxon>Bacillati</taxon>
        <taxon>Actinomycetota</taxon>
        <taxon>Actinomycetes</taxon>
        <taxon>Kitasatosporales</taxon>
        <taxon>Streptomycetaceae</taxon>
        <taxon>Streptomyces</taxon>
    </lineage>
</organism>
<dbReference type="GO" id="GO:0016747">
    <property type="term" value="F:acyltransferase activity, transferring groups other than amino-acyl groups"/>
    <property type="evidence" value="ECO:0007669"/>
    <property type="project" value="InterPro"/>
</dbReference>
<dbReference type="Gene3D" id="3.40.630.30">
    <property type="match status" value="1"/>
</dbReference>
<dbReference type="InterPro" id="IPR000182">
    <property type="entry name" value="GNAT_dom"/>
</dbReference>
<dbReference type="PROSITE" id="PS51186">
    <property type="entry name" value="GNAT"/>
    <property type="match status" value="1"/>
</dbReference>
<evidence type="ECO:0000259" key="1">
    <source>
        <dbReference type="PROSITE" id="PS51186"/>
    </source>
</evidence>
<sequence length="191" mass="21439">MPHQLTTARLSLRPFTEADEDHLVRLDADPRVTRYLNGGRPTPRETVRTRQLPRLLHRHPSTGTVGYLAAEDRRTGAFLGWFELRPVREDSPPVLELGYRLRPDAWGRGLATEGARALVDRGFADLGAGRVIANTMAVNTASRRVLEKAGLRYVRTWFGDWPEPVEGSEHGDVEYALDRAAWRRRPGPGGP</sequence>
<evidence type="ECO:0000313" key="2">
    <source>
        <dbReference type="EMBL" id="ARQ67946.1"/>
    </source>
</evidence>
<keyword evidence="2" id="KW-0808">Transferase</keyword>
<proteinExistence type="predicted"/>
<dbReference type="PANTHER" id="PTHR43792:SF1">
    <property type="entry name" value="N-ACETYLTRANSFERASE DOMAIN-CONTAINING PROTEIN"/>
    <property type="match status" value="1"/>
</dbReference>
<dbReference type="InterPro" id="IPR051531">
    <property type="entry name" value="N-acetyltransferase"/>
</dbReference>
<accession>A0A1W7CTA2</accession>
<evidence type="ECO:0000313" key="3">
    <source>
        <dbReference type="Proteomes" id="UP000194218"/>
    </source>
</evidence>
<dbReference type="KEGG" id="smao:CAG99_03020"/>
<reference evidence="2 3" key="1">
    <citation type="submission" date="2017-05" db="EMBL/GenBank/DDBJ databases">
        <title>Complete genome sequence of Streptomyces sp. SCSIO 03032 revealed the diverse biosynthetic pathways for its bioactive secondary metabolites.</title>
        <authorList>
            <person name="Ma L."/>
            <person name="Zhu Y."/>
            <person name="Zhang W."/>
            <person name="Zhang G."/>
            <person name="Tian X."/>
            <person name="Zhang S."/>
            <person name="Zhang C."/>
        </authorList>
    </citation>
    <scope>NUCLEOTIDE SEQUENCE [LARGE SCALE GENOMIC DNA]</scope>
    <source>
        <strain evidence="2 3">SCSIO 03032</strain>
    </source>
</reference>
<gene>
    <name evidence="2" type="ORF">CAG99_03020</name>
</gene>
<dbReference type="RefSeq" id="WP_086157466.1">
    <property type="nucleotide sequence ID" value="NZ_CP021121.1"/>
</dbReference>
<dbReference type="PANTHER" id="PTHR43792">
    <property type="entry name" value="GNAT FAMILY, PUTATIVE (AFU_ORTHOLOGUE AFUA_3G00765)-RELATED-RELATED"/>
    <property type="match status" value="1"/>
</dbReference>
<dbReference type="EMBL" id="CP021121">
    <property type="protein sequence ID" value="ARQ67946.1"/>
    <property type="molecule type" value="Genomic_DNA"/>
</dbReference>
<feature type="domain" description="N-acetyltransferase" evidence="1">
    <location>
        <begin position="10"/>
        <end position="180"/>
    </location>
</feature>
<dbReference type="AlphaFoldDB" id="A0A1W7CTA2"/>
<dbReference type="Pfam" id="PF13302">
    <property type="entry name" value="Acetyltransf_3"/>
    <property type="match status" value="1"/>
</dbReference>
<name>A0A1W7CTA2_9ACTN</name>
<dbReference type="InterPro" id="IPR016181">
    <property type="entry name" value="Acyl_CoA_acyltransferase"/>
</dbReference>
<keyword evidence="3" id="KW-1185">Reference proteome</keyword>
<dbReference type="SUPFAM" id="SSF55729">
    <property type="entry name" value="Acyl-CoA N-acyltransferases (Nat)"/>
    <property type="match status" value="1"/>
</dbReference>
<dbReference type="Proteomes" id="UP000194218">
    <property type="component" value="Chromosome"/>
</dbReference>